<feature type="transmembrane region" description="Helical" evidence="1">
    <location>
        <begin position="6"/>
        <end position="26"/>
    </location>
</feature>
<sequence length="106" mass="11903">MKNKNIKYSVIGISILIVVLILLYIFPNKSPLNNPDSFWKVCGENPVIGDAFHLSKEDNNFRNDTIFAGQTPVGVVVDLENRFWAGDRILTIKSLKTGEVGTYCEK</sequence>
<dbReference type="RefSeq" id="WP_379790513.1">
    <property type="nucleotide sequence ID" value="NZ_JBHSQB010000004.1"/>
</dbReference>
<keyword evidence="1" id="KW-0472">Membrane</keyword>
<dbReference type="EMBL" id="JBHSQB010000004">
    <property type="protein sequence ID" value="MFC6095837.1"/>
    <property type="molecule type" value="Genomic_DNA"/>
</dbReference>
<evidence type="ECO:0000313" key="3">
    <source>
        <dbReference type="Proteomes" id="UP001596287"/>
    </source>
</evidence>
<evidence type="ECO:0000313" key="2">
    <source>
        <dbReference type="EMBL" id="MFC6095837.1"/>
    </source>
</evidence>
<keyword evidence="3" id="KW-1185">Reference proteome</keyword>
<keyword evidence="1" id="KW-0812">Transmembrane</keyword>
<evidence type="ECO:0000256" key="1">
    <source>
        <dbReference type="SAM" id="Phobius"/>
    </source>
</evidence>
<organism evidence="2 3">
    <name type="scientific">Flavobacterium qiangtangense</name>
    <dbReference type="NCBI Taxonomy" id="1442595"/>
    <lineage>
        <taxon>Bacteria</taxon>
        <taxon>Pseudomonadati</taxon>
        <taxon>Bacteroidota</taxon>
        <taxon>Flavobacteriia</taxon>
        <taxon>Flavobacteriales</taxon>
        <taxon>Flavobacteriaceae</taxon>
        <taxon>Flavobacterium</taxon>
    </lineage>
</organism>
<protein>
    <submittedName>
        <fullName evidence="2">Uncharacterized protein</fullName>
    </submittedName>
</protein>
<accession>A0ABW1PLW1</accession>
<gene>
    <name evidence="2" type="ORF">ACFPVY_04190</name>
</gene>
<comment type="caution">
    <text evidence="2">The sequence shown here is derived from an EMBL/GenBank/DDBJ whole genome shotgun (WGS) entry which is preliminary data.</text>
</comment>
<keyword evidence="1" id="KW-1133">Transmembrane helix</keyword>
<name>A0ABW1PLW1_9FLAO</name>
<dbReference type="Proteomes" id="UP001596287">
    <property type="component" value="Unassembled WGS sequence"/>
</dbReference>
<proteinExistence type="predicted"/>
<reference evidence="3" key="1">
    <citation type="journal article" date="2019" name="Int. J. Syst. Evol. Microbiol.">
        <title>The Global Catalogue of Microorganisms (GCM) 10K type strain sequencing project: providing services to taxonomists for standard genome sequencing and annotation.</title>
        <authorList>
            <consortium name="The Broad Institute Genomics Platform"/>
            <consortium name="The Broad Institute Genome Sequencing Center for Infectious Disease"/>
            <person name="Wu L."/>
            <person name="Ma J."/>
        </authorList>
    </citation>
    <scope>NUCLEOTIDE SEQUENCE [LARGE SCALE GENOMIC DNA]</scope>
    <source>
        <strain evidence="3">CCUG 49679</strain>
    </source>
</reference>